<gene>
    <name evidence="2" type="ORF">PCOR1465_LOCUS422</name>
</gene>
<evidence type="ECO:0000313" key="2">
    <source>
        <dbReference type="EMBL" id="CAD8987638.1"/>
    </source>
</evidence>
<dbReference type="PROSITE" id="PS51257">
    <property type="entry name" value="PROKAR_LIPOPROTEIN"/>
    <property type="match status" value="1"/>
</dbReference>
<feature type="signal peptide" evidence="1">
    <location>
        <begin position="1"/>
        <end position="22"/>
    </location>
</feature>
<accession>A0A7S1HQ10</accession>
<evidence type="ECO:0000256" key="1">
    <source>
        <dbReference type="SAM" id="SignalP"/>
    </source>
</evidence>
<proteinExistence type="predicted"/>
<reference evidence="2" key="1">
    <citation type="submission" date="2021-01" db="EMBL/GenBank/DDBJ databases">
        <authorList>
            <person name="Corre E."/>
            <person name="Pelletier E."/>
            <person name="Niang G."/>
            <person name="Scheremetjew M."/>
            <person name="Finn R."/>
            <person name="Kale V."/>
            <person name="Holt S."/>
            <person name="Cochrane G."/>
            <person name="Meng A."/>
            <person name="Brown T."/>
            <person name="Cohen L."/>
        </authorList>
    </citation>
    <scope>NUCLEOTIDE SEQUENCE</scope>
    <source>
        <strain evidence="2">RCC1383</strain>
    </source>
</reference>
<sequence length="121" mass="13010">MTSVEKALICAVLLALPAAISCAPLQQQQREVRLAAPLAGVLAAPPVLSGRRLRQSPPGYDEVARDPAGPYDLSLSSVYLPPPDVGDLGEEPLEEELMEPEALFNFLDWFVLLGQLLSTSK</sequence>
<dbReference type="AlphaFoldDB" id="A0A7S1HQ10"/>
<keyword evidence="1" id="KW-0732">Signal</keyword>
<protein>
    <submittedName>
        <fullName evidence="2">Uncharacterized protein</fullName>
    </submittedName>
</protein>
<dbReference type="EMBL" id="HBFZ01000633">
    <property type="protein sequence ID" value="CAD8987638.1"/>
    <property type="molecule type" value="Transcribed_RNA"/>
</dbReference>
<name>A0A7S1HQ10_9EUKA</name>
<feature type="chain" id="PRO_5031242969" evidence="1">
    <location>
        <begin position="23"/>
        <end position="121"/>
    </location>
</feature>
<organism evidence="2">
    <name type="scientific">Phaeocystis cordata</name>
    <dbReference type="NCBI Taxonomy" id="118079"/>
    <lineage>
        <taxon>Eukaryota</taxon>
        <taxon>Haptista</taxon>
        <taxon>Haptophyta</taxon>
        <taxon>Prymnesiophyceae</taxon>
        <taxon>Phaeocystales</taxon>
        <taxon>Phaeocystaceae</taxon>
        <taxon>Phaeocystis</taxon>
    </lineage>
</organism>